<dbReference type="PANTHER" id="PTHR46338:SF19">
    <property type="entry name" value="TRANSCRIPTION INITIATION FACTOR TFIID SUBUNIT 8"/>
    <property type="match status" value="1"/>
</dbReference>
<dbReference type="EMBL" id="CM031827">
    <property type="protein sequence ID" value="KAG6720855.1"/>
    <property type="molecule type" value="Genomic_DNA"/>
</dbReference>
<evidence type="ECO:0000256" key="3">
    <source>
        <dbReference type="ARBA" id="ARBA00017307"/>
    </source>
</evidence>
<comment type="subcellular location">
    <subcellularLocation>
        <location evidence="1">Nucleus</location>
    </subcellularLocation>
</comment>
<evidence type="ECO:0000256" key="4">
    <source>
        <dbReference type="ARBA" id="ARBA00023015"/>
    </source>
</evidence>
<comment type="similarity">
    <text evidence="2">Belongs to the TAF8 family.</text>
</comment>
<protein>
    <recommendedName>
        <fullName evidence="3">Transcription initiation factor TFIID subunit 8</fullName>
    </recommendedName>
</protein>
<sequence length="122" mass="13718">MDPPGEHIPTWLPAFPDPTYASSYTRIERTTEPPTAKINQENQYRKEERSFLNLHQWLACNGLEGTSLVKLQGCCKGKTSMSEALAADIEVMNSRLLVSEGHKMVILKIRPIVQFKMGVGML</sequence>
<dbReference type="PANTHER" id="PTHR46338">
    <property type="entry name" value="TRANSCRIPTION INITIATION FACTOR TFIID SUBUNIT 8"/>
    <property type="match status" value="1"/>
</dbReference>
<dbReference type="Proteomes" id="UP000811246">
    <property type="component" value="Chromosome 3"/>
</dbReference>
<evidence type="ECO:0000313" key="9">
    <source>
        <dbReference type="Proteomes" id="UP000811246"/>
    </source>
</evidence>
<reference evidence="8" key="1">
    <citation type="submission" date="2021-01" db="EMBL/GenBank/DDBJ databases">
        <authorList>
            <person name="Lovell J.T."/>
            <person name="Bentley N."/>
            <person name="Bhattarai G."/>
            <person name="Jenkins J.W."/>
            <person name="Sreedasyam A."/>
            <person name="Alarcon Y."/>
            <person name="Bock C."/>
            <person name="Boston L."/>
            <person name="Carlson J."/>
            <person name="Cervantes K."/>
            <person name="Clermont K."/>
            <person name="Krom N."/>
            <person name="Kubenka K."/>
            <person name="Mamidi S."/>
            <person name="Mattison C."/>
            <person name="Monteros M."/>
            <person name="Pisani C."/>
            <person name="Plott C."/>
            <person name="Rajasekar S."/>
            <person name="Rhein H.S."/>
            <person name="Rohla C."/>
            <person name="Song M."/>
            <person name="Hilaire R.S."/>
            <person name="Shu S."/>
            <person name="Wells L."/>
            <person name="Wang X."/>
            <person name="Webber J."/>
            <person name="Heerema R.J."/>
            <person name="Klein P."/>
            <person name="Conner P."/>
            <person name="Grauke L."/>
            <person name="Grimwood J."/>
            <person name="Schmutz J."/>
            <person name="Randall J.J."/>
        </authorList>
    </citation>
    <scope>NUCLEOTIDE SEQUENCE</scope>
    <source>
        <tissue evidence="8">Leaf</tissue>
    </source>
</reference>
<dbReference type="AlphaFoldDB" id="A0A922FJL3"/>
<feature type="domain" description="Transcription factor TFIID subunit 8 C-terminal" evidence="7">
    <location>
        <begin position="7"/>
        <end position="54"/>
    </location>
</feature>
<dbReference type="GO" id="GO:0005669">
    <property type="term" value="C:transcription factor TFIID complex"/>
    <property type="evidence" value="ECO:0007669"/>
    <property type="project" value="InterPro"/>
</dbReference>
<evidence type="ECO:0000256" key="1">
    <source>
        <dbReference type="ARBA" id="ARBA00004123"/>
    </source>
</evidence>
<dbReference type="CDD" id="cd08049">
    <property type="entry name" value="TAF8"/>
    <property type="match status" value="1"/>
</dbReference>
<keyword evidence="6" id="KW-0539">Nucleus</keyword>
<keyword evidence="4" id="KW-0805">Transcription regulation</keyword>
<evidence type="ECO:0000256" key="6">
    <source>
        <dbReference type="ARBA" id="ARBA00023242"/>
    </source>
</evidence>
<name>A0A922FJL3_CARIL</name>
<comment type="caution">
    <text evidence="8">The sequence shown here is derived from an EMBL/GenBank/DDBJ whole genome shotgun (WGS) entry which is preliminary data.</text>
</comment>
<dbReference type="InterPro" id="IPR019473">
    <property type="entry name" value="TFIID_su8_C"/>
</dbReference>
<evidence type="ECO:0000259" key="7">
    <source>
        <dbReference type="Pfam" id="PF10406"/>
    </source>
</evidence>
<evidence type="ECO:0000256" key="5">
    <source>
        <dbReference type="ARBA" id="ARBA00023163"/>
    </source>
</evidence>
<keyword evidence="5" id="KW-0804">Transcription</keyword>
<gene>
    <name evidence="8" type="ORF">I3842_03G083900</name>
</gene>
<dbReference type="InterPro" id="IPR037818">
    <property type="entry name" value="TAF8"/>
</dbReference>
<organism evidence="8 9">
    <name type="scientific">Carya illinoinensis</name>
    <name type="common">Pecan</name>
    <dbReference type="NCBI Taxonomy" id="32201"/>
    <lineage>
        <taxon>Eukaryota</taxon>
        <taxon>Viridiplantae</taxon>
        <taxon>Streptophyta</taxon>
        <taxon>Embryophyta</taxon>
        <taxon>Tracheophyta</taxon>
        <taxon>Spermatophyta</taxon>
        <taxon>Magnoliopsida</taxon>
        <taxon>eudicotyledons</taxon>
        <taxon>Gunneridae</taxon>
        <taxon>Pentapetalae</taxon>
        <taxon>rosids</taxon>
        <taxon>fabids</taxon>
        <taxon>Fagales</taxon>
        <taxon>Juglandaceae</taxon>
        <taxon>Carya</taxon>
    </lineage>
</organism>
<dbReference type="Pfam" id="PF10406">
    <property type="entry name" value="TAF8_C"/>
    <property type="match status" value="1"/>
</dbReference>
<accession>A0A922FJL3</accession>
<proteinExistence type="inferred from homology"/>
<evidence type="ECO:0000313" key="8">
    <source>
        <dbReference type="EMBL" id="KAG6720855.1"/>
    </source>
</evidence>
<evidence type="ECO:0000256" key="2">
    <source>
        <dbReference type="ARBA" id="ARBA00008767"/>
    </source>
</evidence>